<dbReference type="EMBL" id="CM042039">
    <property type="protein sequence ID" value="KAI3725400.1"/>
    <property type="molecule type" value="Genomic_DNA"/>
</dbReference>
<sequence>MVSSSQGETLELGTMDNIRSGGYRQIFRPDNFVFGQSIAGNKRAKGHYIEGAELMDSVLVVVRKEAENCDCLQAKWVHCYSPLLCCIIDLVVQLRL</sequence>
<comment type="caution">
    <text evidence="1">The sequence shown here is derived from an EMBL/GenBank/DDBJ whole genome shotgun (WGS) entry which is preliminary data.</text>
</comment>
<protein>
    <submittedName>
        <fullName evidence="1">Uncharacterized protein</fullName>
    </submittedName>
</protein>
<dbReference type="Proteomes" id="UP001056120">
    <property type="component" value="Linkage Group LG22"/>
</dbReference>
<evidence type="ECO:0000313" key="1">
    <source>
        <dbReference type="EMBL" id="KAI3725400.1"/>
    </source>
</evidence>
<reference evidence="2" key="1">
    <citation type="journal article" date="2022" name="Mol. Ecol. Resour.">
        <title>The genomes of chicory, endive, great burdock and yacon provide insights into Asteraceae palaeo-polyploidization history and plant inulin production.</title>
        <authorList>
            <person name="Fan W."/>
            <person name="Wang S."/>
            <person name="Wang H."/>
            <person name="Wang A."/>
            <person name="Jiang F."/>
            <person name="Liu H."/>
            <person name="Zhao H."/>
            <person name="Xu D."/>
            <person name="Zhang Y."/>
        </authorList>
    </citation>
    <scope>NUCLEOTIDE SEQUENCE [LARGE SCALE GENOMIC DNA]</scope>
    <source>
        <strain evidence="2">cv. Yunnan</strain>
    </source>
</reference>
<gene>
    <name evidence="1" type="ORF">L1987_65188</name>
</gene>
<proteinExistence type="predicted"/>
<name>A0ACB9BTV0_9ASTR</name>
<reference evidence="1 2" key="2">
    <citation type="journal article" date="2022" name="Mol. Ecol. Resour.">
        <title>The genomes of chicory, endive, great burdock and yacon provide insights into Asteraceae paleo-polyploidization history and plant inulin production.</title>
        <authorList>
            <person name="Fan W."/>
            <person name="Wang S."/>
            <person name="Wang H."/>
            <person name="Wang A."/>
            <person name="Jiang F."/>
            <person name="Liu H."/>
            <person name="Zhao H."/>
            <person name="Xu D."/>
            <person name="Zhang Y."/>
        </authorList>
    </citation>
    <scope>NUCLEOTIDE SEQUENCE [LARGE SCALE GENOMIC DNA]</scope>
    <source>
        <strain evidence="2">cv. Yunnan</strain>
        <tissue evidence="1">Leaves</tissue>
    </source>
</reference>
<evidence type="ECO:0000313" key="2">
    <source>
        <dbReference type="Proteomes" id="UP001056120"/>
    </source>
</evidence>
<keyword evidence="2" id="KW-1185">Reference proteome</keyword>
<organism evidence="1 2">
    <name type="scientific">Smallanthus sonchifolius</name>
    <dbReference type="NCBI Taxonomy" id="185202"/>
    <lineage>
        <taxon>Eukaryota</taxon>
        <taxon>Viridiplantae</taxon>
        <taxon>Streptophyta</taxon>
        <taxon>Embryophyta</taxon>
        <taxon>Tracheophyta</taxon>
        <taxon>Spermatophyta</taxon>
        <taxon>Magnoliopsida</taxon>
        <taxon>eudicotyledons</taxon>
        <taxon>Gunneridae</taxon>
        <taxon>Pentapetalae</taxon>
        <taxon>asterids</taxon>
        <taxon>campanulids</taxon>
        <taxon>Asterales</taxon>
        <taxon>Asteraceae</taxon>
        <taxon>Asteroideae</taxon>
        <taxon>Heliantheae alliance</taxon>
        <taxon>Millerieae</taxon>
        <taxon>Smallanthus</taxon>
    </lineage>
</organism>
<accession>A0ACB9BTV0</accession>